<dbReference type="SUPFAM" id="SSF51735">
    <property type="entry name" value="NAD(P)-binding Rossmann-fold domains"/>
    <property type="match status" value="1"/>
</dbReference>
<dbReference type="InterPro" id="IPR001509">
    <property type="entry name" value="Epimerase_deHydtase"/>
</dbReference>
<proteinExistence type="predicted"/>
<feature type="domain" description="NAD-dependent epimerase/dehydratase" evidence="1">
    <location>
        <begin position="3"/>
        <end position="175"/>
    </location>
</feature>
<reference evidence="2 3" key="1">
    <citation type="submission" date="2017-07" db="EMBL/GenBank/DDBJ databases">
        <title>First draft Genome Sequence of Nocardia cerradoensis isolated from human infection.</title>
        <authorList>
            <person name="Carrasco G."/>
        </authorList>
    </citation>
    <scope>NUCLEOTIDE SEQUENCE [LARGE SCALE GENOMIC DNA]</scope>
    <source>
        <strain evidence="2 3">CNM20130759</strain>
    </source>
</reference>
<dbReference type="GO" id="GO:0005737">
    <property type="term" value="C:cytoplasm"/>
    <property type="evidence" value="ECO:0007669"/>
    <property type="project" value="TreeGrafter"/>
</dbReference>
<comment type="caution">
    <text evidence="2">The sequence shown here is derived from an EMBL/GenBank/DDBJ whole genome shotgun (WGS) entry which is preliminary data.</text>
</comment>
<accession>A0A231H670</accession>
<dbReference type="AlphaFoldDB" id="A0A231H670"/>
<dbReference type="Pfam" id="PF01370">
    <property type="entry name" value="Epimerase"/>
    <property type="match status" value="1"/>
</dbReference>
<gene>
    <name evidence="2" type="ORF">B7C42_03896</name>
</gene>
<dbReference type="RefSeq" id="WP_094026085.1">
    <property type="nucleotide sequence ID" value="NZ_NGAF01000007.1"/>
</dbReference>
<evidence type="ECO:0000313" key="2">
    <source>
        <dbReference type="EMBL" id="OXR44335.1"/>
    </source>
</evidence>
<dbReference type="Proteomes" id="UP000215506">
    <property type="component" value="Unassembled WGS sequence"/>
</dbReference>
<organism evidence="2 3">
    <name type="scientific">Nocardia cerradoensis</name>
    <dbReference type="NCBI Taxonomy" id="85688"/>
    <lineage>
        <taxon>Bacteria</taxon>
        <taxon>Bacillati</taxon>
        <taxon>Actinomycetota</taxon>
        <taxon>Actinomycetes</taxon>
        <taxon>Mycobacteriales</taxon>
        <taxon>Nocardiaceae</taxon>
        <taxon>Nocardia</taxon>
    </lineage>
</organism>
<evidence type="ECO:0000259" key="1">
    <source>
        <dbReference type="Pfam" id="PF01370"/>
    </source>
</evidence>
<keyword evidence="3" id="KW-1185">Reference proteome</keyword>
<dbReference type="PANTHER" id="PTHR48079:SF6">
    <property type="entry name" value="NAD(P)-BINDING DOMAIN-CONTAINING PROTEIN-RELATED"/>
    <property type="match status" value="1"/>
</dbReference>
<dbReference type="PANTHER" id="PTHR48079">
    <property type="entry name" value="PROTEIN YEEZ"/>
    <property type="match status" value="1"/>
</dbReference>
<name>A0A231H670_9NOCA</name>
<protein>
    <recommendedName>
        <fullName evidence="1">NAD-dependent epimerase/dehydratase domain-containing protein</fullName>
    </recommendedName>
</protein>
<dbReference type="GO" id="GO:0004029">
    <property type="term" value="F:aldehyde dehydrogenase (NAD+) activity"/>
    <property type="evidence" value="ECO:0007669"/>
    <property type="project" value="TreeGrafter"/>
</dbReference>
<evidence type="ECO:0000313" key="3">
    <source>
        <dbReference type="Proteomes" id="UP000215506"/>
    </source>
</evidence>
<dbReference type="Gene3D" id="3.40.50.720">
    <property type="entry name" value="NAD(P)-binding Rossmann-like Domain"/>
    <property type="match status" value="1"/>
</dbReference>
<dbReference type="InterPro" id="IPR051783">
    <property type="entry name" value="NAD(P)-dependent_oxidoreduct"/>
</dbReference>
<sequence length="332" mass="35845">MKILVAGASGYLGSTVSRLLDADGHEVVALSRSGRTRYGTGIAGDVNSPGFGSTDEALDALTDVDAVVCGFGSVDMGSDPTGVVNLHLNGTRNVLDLAASIGSVRRVVYVSSILALGRATGPITNRDLSRGQTFRNWYEYAKYRGELIARRERRVPVTVLRLGTLLGPAPAELIPRRGGPVSVLPHLLSGLPVTLHDCGRYPVYAADVEVAARVVRDITVCDEHRSGCTYFDPERPTLADVLERLCRPWQVVPKIVDATGPAWTRRLLTRRFGLEEDVVDYARPLFDFDPGIFDTLPTPDIRSATDYIAETGVALRNSGLTSRSIDVLGAAR</sequence>
<dbReference type="EMBL" id="NGAF01000007">
    <property type="protein sequence ID" value="OXR44335.1"/>
    <property type="molecule type" value="Genomic_DNA"/>
</dbReference>
<dbReference type="InterPro" id="IPR036291">
    <property type="entry name" value="NAD(P)-bd_dom_sf"/>
</dbReference>